<dbReference type="SUPFAM" id="SSF88713">
    <property type="entry name" value="Glycoside hydrolase/deacetylase"/>
    <property type="match status" value="1"/>
</dbReference>
<evidence type="ECO:0000313" key="3">
    <source>
        <dbReference type="Proteomes" id="UP001219605"/>
    </source>
</evidence>
<reference evidence="2 3" key="1">
    <citation type="submission" date="2023-02" db="EMBL/GenBank/DDBJ databases">
        <authorList>
            <person name="Mo P."/>
        </authorList>
    </citation>
    <scope>NUCLEOTIDE SEQUENCE [LARGE SCALE GENOMIC DNA]</scope>
    <source>
        <strain evidence="2 3">HUAS 3</strain>
    </source>
</reference>
<organism evidence="2 3">
    <name type="scientific">Micromonospora cathayae</name>
    <dbReference type="NCBI Taxonomy" id="3028804"/>
    <lineage>
        <taxon>Bacteria</taxon>
        <taxon>Bacillati</taxon>
        <taxon>Actinomycetota</taxon>
        <taxon>Actinomycetes</taxon>
        <taxon>Micromonosporales</taxon>
        <taxon>Micromonosporaceae</taxon>
        <taxon>Micromonospora</taxon>
    </lineage>
</organism>
<dbReference type="Pfam" id="PF01522">
    <property type="entry name" value="Polysacc_deac_1"/>
    <property type="match status" value="1"/>
</dbReference>
<sequence length="269" mass="29262">MTGPDGSPVSRRRVLLRRGGLVAFGVGLGVAGFAEAADVTDRKLPLRGGAAGAARPGRPDLLGSGRLELTWFVPTERRLVALTFDDGPAPQWTPMVLDTLHRYGVPATFFMVGERARRHAGLVRGRMDRHEIGSHTWAHRDLGRADIEEAHDDLTRTHRALAETTGQEPRLLRPPYGHLGGAALAAAVGLRYQVVLWSQQMRESDFPGDPAGHARAVVGAVRPGTILLAHDVGADRRLVALRGLPALIEQLRTRGYEFVTVSQLLAERR</sequence>
<accession>A0ABY7ZMT5</accession>
<dbReference type="RefSeq" id="WP_275029884.1">
    <property type="nucleotide sequence ID" value="NZ_CP118615.1"/>
</dbReference>
<evidence type="ECO:0000313" key="2">
    <source>
        <dbReference type="EMBL" id="WDZ83393.1"/>
    </source>
</evidence>
<dbReference type="PROSITE" id="PS51318">
    <property type="entry name" value="TAT"/>
    <property type="match status" value="1"/>
</dbReference>
<gene>
    <name evidence="2" type="ORF">PVK37_23440</name>
</gene>
<keyword evidence="3" id="KW-1185">Reference proteome</keyword>
<dbReference type="PANTHER" id="PTHR10587:SF137">
    <property type="entry name" value="4-DEOXY-4-FORMAMIDO-L-ARABINOSE-PHOSPHOUNDECAPRENOL DEFORMYLASE ARND-RELATED"/>
    <property type="match status" value="1"/>
</dbReference>
<dbReference type="InterPro" id="IPR006311">
    <property type="entry name" value="TAT_signal"/>
</dbReference>
<dbReference type="Gene3D" id="3.20.20.370">
    <property type="entry name" value="Glycoside hydrolase/deacetylase"/>
    <property type="match status" value="1"/>
</dbReference>
<dbReference type="EMBL" id="CP118615">
    <property type="protein sequence ID" value="WDZ83393.1"/>
    <property type="molecule type" value="Genomic_DNA"/>
</dbReference>
<dbReference type="CDD" id="cd10917">
    <property type="entry name" value="CE4_NodB_like_6s_7s"/>
    <property type="match status" value="1"/>
</dbReference>
<dbReference type="PANTHER" id="PTHR10587">
    <property type="entry name" value="GLYCOSYL TRANSFERASE-RELATED"/>
    <property type="match status" value="1"/>
</dbReference>
<dbReference type="InterPro" id="IPR002509">
    <property type="entry name" value="NODB_dom"/>
</dbReference>
<feature type="domain" description="NodB homology" evidence="1">
    <location>
        <begin position="78"/>
        <end position="259"/>
    </location>
</feature>
<protein>
    <submittedName>
        <fullName evidence="2">Polysaccharide deacetylase family protein</fullName>
    </submittedName>
</protein>
<dbReference type="InterPro" id="IPR011330">
    <property type="entry name" value="Glyco_hydro/deAcase_b/a-brl"/>
</dbReference>
<proteinExistence type="predicted"/>
<name>A0ABY7ZMT5_9ACTN</name>
<dbReference type="InterPro" id="IPR050248">
    <property type="entry name" value="Polysacc_deacetylase_ArnD"/>
</dbReference>
<dbReference type="Proteomes" id="UP001219605">
    <property type="component" value="Chromosome"/>
</dbReference>
<evidence type="ECO:0000259" key="1">
    <source>
        <dbReference type="PROSITE" id="PS51677"/>
    </source>
</evidence>
<dbReference type="PROSITE" id="PS51677">
    <property type="entry name" value="NODB"/>
    <property type="match status" value="1"/>
</dbReference>